<proteinExistence type="predicted"/>
<dbReference type="SUPFAM" id="SSF56371">
    <property type="entry name" value="Ribosome inactivating proteins (RIP)"/>
    <property type="match status" value="1"/>
</dbReference>
<dbReference type="Gramene" id="PVH61488">
    <property type="protein sequence ID" value="PVH61488"/>
    <property type="gene ID" value="PAHAL_3G045800"/>
</dbReference>
<dbReference type="InterPro" id="IPR036041">
    <property type="entry name" value="Ribosome-inact_prot_sf"/>
</dbReference>
<dbReference type="GO" id="GO:0017148">
    <property type="term" value="P:negative regulation of translation"/>
    <property type="evidence" value="ECO:0007669"/>
    <property type="project" value="InterPro"/>
</dbReference>
<evidence type="ECO:0000313" key="1">
    <source>
        <dbReference type="EMBL" id="PVH61488.1"/>
    </source>
</evidence>
<reference evidence="1" key="1">
    <citation type="submission" date="2018-04" db="EMBL/GenBank/DDBJ databases">
        <title>WGS assembly of Panicum hallii.</title>
        <authorList>
            <person name="Lovell J."/>
            <person name="Jenkins J."/>
            <person name="Lowry D."/>
            <person name="Mamidi S."/>
            <person name="Sreedasyam A."/>
            <person name="Weng X."/>
            <person name="Barry K."/>
            <person name="Bonette J."/>
            <person name="Campitelli B."/>
            <person name="Daum C."/>
            <person name="Gordon S."/>
            <person name="Gould B."/>
            <person name="Lipzen A."/>
            <person name="Macqueen A."/>
            <person name="Palacio-Mejia J."/>
            <person name="Plott C."/>
            <person name="Shakirov E."/>
            <person name="Shu S."/>
            <person name="Yoshinaga Y."/>
            <person name="Zane M."/>
            <person name="Rokhsar D."/>
            <person name="Grimwood J."/>
            <person name="Schmutz J."/>
            <person name="Juenger T."/>
        </authorList>
    </citation>
    <scope>NUCLEOTIDE SEQUENCE [LARGE SCALE GENOMIC DNA]</scope>
    <source>
        <strain evidence="1">FIL2</strain>
    </source>
</reference>
<dbReference type="GO" id="GO:0030598">
    <property type="term" value="F:rRNA N-glycosylase activity"/>
    <property type="evidence" value="ECO:0007669"/>
    <property type="project" value="InterPro"/>
</dbReference>
<dbReference type="Pfam" id="PF00161">
    <property type="entry name" value="RIP"/>
    <property type="match status" value="1"/>
</dbReference>
<dbReference type="EMBL" id="CM008048">
    <property type="protein sequence ID" value="PVH61488.1"/>
    <property type="molecule type" value="Genomic_DNA"/>
</dbReference>
<accession>A0A2T8KH47</accession>
<organism evidence="1">
    <name type="scientific">Panicum hallii</name>
    <dbReference type="NCBI Taxonomy" id="206008"/>
    <lineage>
        <taxon>Eukaryota</taxon>
        <taxon>Viridiplantae</taxon>
        <taxon>Streptophyta</taxon>
        <taxon>Embryophyta</taxon>
        <taxon>Tracheophyta</taxon>
        <taxon>Spermatophyta</taxon>
        <taxon>Magnoliopsida</taxon>
        <taxon>Liliopsida</taxon>
        <taxon>Poales</taxon>
        <taxon>Poaceae</taxon>
        <taxon>PACMAD clade</taxon>
        <taxon>Panicoideae</taxon>
        <taxon>Panicodae</taxon>
        <taxon>Paniceae</taxon>
        <taxon>Panicinae</taxon>
        <taxon>Panicum</taxon>
        <taxon>Panicum sect. Panicum</taxon>
    </lineage>
</organism>
<dbReference type="AlphaFoldDB" id="A0A2T8KH47"/>
<dbReference type="InterPro" id="IPR001574">
    <property type="entry name" value="Ribosome_inactivat_prot"/>
</dbReference>
<sequence>MPLNLRLIPSLPQLFLSRYGIFKWEQLVFGTPVVTSLYHALRQFNPDLGLMNQNMRRQRKSLVQLIVLFCEAVRFKRMRARILQIMEGGQSVPLPEHMWTWLQKWSAASSFALYSKRREDEGIMHDDPDQLGAVEELGINNRNDLVGFLSLILHTAYIHDD</sequence>
<protein>
    <submittedName>
        <fullName evidence="1">Uncharacterized protein</fullName>
    </submittedName>
</protein>
<name>A0A2T8KH47_9POAL</name>
<dbReference type="Proteomes" id="UP000243499">
    <property type="component" value="Chromosome 3"/>
</dbReference>
<gene>
    <name evidence="1" type="ORF">PAHAL_3G045800</name>
</gene>